<evidence type="ECO:0000256" key="3">
    <source>
        <dbReference type="ARBA" id="ARBA00012759"/>
    </source>
</evidence>
<keyword evidence="5" id="KW-0833">Ubl conjugation pathway</keyword>
<organism evidence="9 10">
    <name type="scientific">Cymbomonas tetramitiformis</name>
    <dbReference type="NCBI Taxonomy" id="36881"/>
    <lineage>
        <taxon>Eukaryota</taxon>
        <taxon>Viridiplantae</taxon>
        <taxon>Chlorophyta</taxon>
        <taxon>Pyramimonadophyceae</taxon>
        <taxon>Pyramimonadales</taxon>
        <taxon>Pyramimonadaceae</taxon>
        <taxon>Cymbomonas</taxon>
    </lineage>
</organism>
<sequence length="263" mass="29039">MKPELHTKGNTSALSALQGLHSSHSDTGQRIQFVPARRPDTLTESLAGIAPLNSLSEETKSKIKDAMGKLTRQRDSDQTTTIDPEDCQVALRWPSVRKIGAGLHNLGNTCFLNSVLQCLTYTPPLAAHALQEGHSRDTCRVGGFCAACAMQLHIKTALTSSGRAFAPKSFCQNLRQISRCFRIGRQEDSHEFMRYLLESMHKSSLRALKTKPTSGEPSTFVYKAFGGRLLSQVSCMNCKYNSNTYDTFLDLSVDIHKASTLQK</sequence>
<dbReference type="FunFam" id="3.90.70.10:FF:000119">
    <property type="entry name" value="Ubiquitin specific peptidase 36"/>
    <property type="match status" value="1"/>
</dbReference>
<dbReference type="EMBL" id="LGRX02009202">
    <property type="protein sequence ID" value="KAK3272018.1"/>
    <property type="molecule type" value="Genomic_DNA"/>
</dbReference>
<dbReference type="GO" id="GO:0005829">
    <property type="term" value="C:cytosol"/>
    <property type="evidence" value="ECO:0007669"/>
    <property type="project" value="TreeGrafter"/>
</dbReference>
<gene>
    <name evidence="9" type="ORF">CYMTET_19657</name>
</gene>
<evidence type="ECO:0000256" key="6">
    <source>
        <dbReference type="ARBA" id="ARBA00022801"/>
    </source>
</evidence>
<comment type="caution">
    <text evidence="9">The sequence shown here is derived from an EMBL/GenBank/DDBJ whole genome shotgun (WGS) entry which is preliminary data.</text>
</comment>
<dbReference type="InterPro" id="IPR038765">
    <property type="entry name" value="Papain-like_cys_pep_sf"/>
</dbReference>
<evidence type="ECO:0000256" key="5">
    <source>
        <dbReference type="ARBA" id="ARBA00022786"/>
    </source>
</evidence>
<dbReference type="GO" id="GO:0005634">
    <property type="term" value="C:nucleus"/>
    <property type="evidence" value="ECO:0007669"/>
    <property type="project" value="TreeGrafter"/>
</dbReference>
<keyword evidence="7" id="KW-0788">Thiol protease</keyword>
<feature type="non-terminal residue" evidence="9">
    <location>
        <position position="263"/>
    </location>
</feature>
<dbReference type="GO" id="GO:0004843">
    <property type="term" value="F:cysteine-type deubiquitinase activity"/>
    <property type="evidence" value="ECO:0007669"/>
    <property type="project" value="UniProtKB-EC"/>
</dbReference>
<protein>
    <recommendedName>
        <fullName evidence="3">ubiquitinyl hydrolase 1</fullName>
        <ecNumber evidence="3">3.4.19.12</ecNumber>
    </recommendedName>
</protein>
<dbReference type="PROSITE" id="PS00972">
    <property type="entry name" value="USP_1"/>
    <property type="match status" value="1"/>
</dbReference>
<evidence type="ECO:0000256" key="2">
    <source>
        <dbReference type="ARBA" id="ARBA00009085"/>
    </source>
</evidence>
<dbReference type="InterPro" id="IPR050164">
    <property type="entry name" value="Peptidase_C19"/>
</dbReference>
<reference evidence="9 10" key="1">
    <citation type="journal article" date="2015" name="Genome Biol. Evol.">
        <title>Comparative Genomics of a Bacterivorous Green Alga Reveals Evolutionary Causalities and Consequences of Phago-Mixotrophic Mode of Nutrition.</title>
        <authorList>
            <person name="Burns J.A."/>
            <person name="Paasch A."/>
            <person name="Narechania A."/>
            <person name="Kim E."/>
        </authorList>
    </citation>
    <scope>NUCLEOTIDE SEQUENCE [LARGE SCALE GENOMIC DNA]</scope>
    <source>
        <strain evidence="9 10">PLY_AMNH</strain>
    </source>
</reference>
<dbReference type="SUPFAM" id="SSF54001">
    <property type="entry name" value="Cysteine proteinases"/>
    <property type="match status" value="1"/>
</dbReference>
<dbReference type="PANTHER" id="PTHR24006:SF758">
    <property type="entry name" value="UBIQUITIN CARBOXYL-TERMINAL HYDROLASE 36"/>
    <property type="match status" value="1"/>
</dbReference>
<proteinExistence type="inferred from homology"/>
<keyword evidence="10" id="KW-1185">Reference proteome</keyword>
<dbReference type="AlphaFoldDB" id="A0AAE0G645"/>
<evidence type="ECO:0000256" key="7">
    <source>
        <dbReference type="ARBA" id="ARBA00022807"/>
    </source>
</evidence>
<name>A0AAE0G645_9CHLO</name>
<dbReference type="PROSITE" id="PS50235">
    <property type="entry name" value="USP_3"/>
    <property type="match status" value="1"/>
</dbReference>
<evidence type="ECO:0000313" key="10">
    <source>
        <dbReference type="Proteomes" id="UP001190700"/>
    </source>
</evidence>
<evidence type="ECO:0000256" key="4">
    <source>
        <dbReference type="ARBA" id="ARBA00022670"/>
    </source>
</evidence>
<feature type="domain" description="USP" evidence="8">
    <location>
        <begin position="101"/>
        <end position="263"/>
    </location>
</feature>
<dbReference type="EC" id="3.4.19.12" evidence="3"/>
<evidence type="ECO:0000259" key="8">
    <source>
        <dbReference type="PROSITE" id="PS50235"/>
    </source>
</evidence>
<evidence type="ECO:0000313" key="9">
    <source>
        <dbReference type="EMBL" id="KAK3272018.1"/>
    </source>
</evidence>
<dbReference type="InterPro" id="IPR001394">
    <property type="entry name" value="Peptidase_C19_UCH"/>
</dbReference>
<dbReference type="Gene3D" id="3.90.70.10">
    <property type="entry name" value="Cysteine proteinases"/>
    <property type="match status" value="1"/>
</dbReference>
<dbReference type="Proteomes" id="UP001190700">
    <property type="component" value="Unassembled WGS sequence"/>
</dbReference>
<comment type="similarity">
    <text evidence="2">Belongs to the peptidase C19 family.</text>
</comment>
<dbReference type="InterPro" id="IPR018200">
    <property type="entry name" value="USP_CS"/>
</dbReference>
<dbReference type="PANTHER" id="PTHR24006">
    <property type="entry name" value="UBIQUITIN CARBOXYL-TERMINAL HYDROLASE"/>
    <property type="match status" value="1"/>
</dbReference>
<keyword evidence="4" id="KW-0645">Protease</keyword>
<dbReference type="InterPro" id="IPR028889">
    <property type="entry name" value="USP"/>
</dbReference>
<dbReference type="GO" id="GO:0016579">
    <property type="term" value="P:protein deubiquitination"/>
    <property type="evidence" value="ECO:0007669"/>
    <property type="project" value="InterPro"/>
</dbReference>
<comment type="catalytic activity">
    <reaction evidence="1">
        <text>Thiol-dependent hydrolysis of ester, thioester, amide, peptide and isopeptide bonds formed by the C-terminal Gly of ubiquitin (a 76-residue protein attached to proteins as an intracellular targeting signal).</text>
        <dbReference type="EC" id="3.4.19.12"/>
    </reaction>
</comment>
<dbReference type="Pfam" id="PF00443">
    <property type="entry name" value="UCH"/>
    <property type="match status" value="1"/>
</dbReference>
<dbReference type="GO" id="GO:0006508">
    <property type="term" value="P:proteolysis"/>
    <property type="evidence" value="ECO:0007669"/>
    <property type="project" value="UniProtKB-KW"/>
</dbReference>
<accession>A0AAE0G645</accession>
<keyword evidence="6" id="KW-0378">Hydrolase</keyword>
<evidence type="ECO:0000256" key="1">
    <source>
        <dbReference type="ARBA" id="ARBA00000707"/>
    </source>
</evidence>